<sequence>MDHYFEWFGMSKARKVRFAKMKLLGQGKAYWTNVENQFRHQRQEPIEAWEEMKAKLREKYLPPTFRSRLIQGSLHRQFAPN</sequence>
<keyword evidence="2" id="KW-1185">Reference proteome</keyword>
<evidence type="ECO:0008006" key="3">
    <source>
        <dbReference type="Google" id="ProtNLM"/>
    </source>
</evidence>
<evidence type="ECO:0000313" key="1">
    <source>
        <dbReference type="EMBL" id="MQL73174.1"/>
    </source>
</evidence>
<reference evidence="1" key="1">
    <citation type="submission" date="2017-07" db="EMBL/GenBank/DDBJ databases">
        <title>Taro Niue Genome Assembly and Annotation.</title>
        <authorList>
            <person name="Atibalentja N."/>
            <person name="Keating K."/>
            <person name="Fields C.J."/>
        </authorList>
    </citation>
    <scope>NUCLEOTIDE SEQUENCE</scope>
    <source>
        <strain evidence="1">Niue_2</strain>
        <tissue evidence="1">Leaf</tissue>
    </source>
</reference>
<dbReference type="AlphaFoldDB" id="A0A843TUV2"/>
<dbReference type="OrthoDB" id="786614at2759"/>
<evidence type="ECO:0000313" key="2">
    <source>
        <dbReference type="Proteomes" id="UP000652761"/>
    </source>
</evidence>
<name>A0A843TUV2_COLES</name>
<dbReference type="EMBL" id="NMUH01000156">
    <property type="protein sequence ID" value="MQL73174.1"/>
    <property type="molecule type" value="Genomic_DNA"/>
</dbReference>
<gene>
    <name evidence="1" type="ORF">Taro_005543</name>
</gene>
<comment type="caution">
    <text evidence="1">The sequence shown here is derived from an EMBL/GenBank/DDBJ whole genome shotgun (WGS) entry which is preliminary data.</text>
</comment>
<dbReference type="Proteomes" id="UP000652761">
    <property type="component" value="Unassembled WGS sequence"/>
</dbReference>
<accession>A0A843TUV2</accession>
<protein>
    <recommendedName>
        <fullName evidence="3">Retrotransposon gag domain-containing protein</fullName>
    </recommendedName>
</protein>
<organism evidence="1 2">
    <name type="scientific">Colocasia esculenta</name>
    <name type="common">Wild taro</name>
    <name type="synonym">Arum esculentum</name>
    <dbReference type="NCBI Taxonomy" id="4460"/>
    <lineage>
        <taxon>Eukaryota</taxon>
        <taxon>Viridiplantae</taxon>
        <taxon>Streptophyta</taxon>
        <taxon>Embryophyta</taxon>
        <taxon>Tracheophyta</taxon>
        <taxon>Spermatophyta</taxon>
        <taxon>Magnoliopsida</taxon>
        <taxon>Liliopsida</taxon>
        <taxon>Araceae</taxon>
        <taxon>Aroideae</taxon>
        <taxon>Colocasieae</taxon>
        <taxon>Colocasia</taxon>
    </lineage>
</organism>
<proteinExistence type="predicted"/>